<sequence>MEIECLNFGQDEFTKNFNNKDQGTLQFYDHLSYDRESVEKVLDRPVHPHTEKLAGIIRSDMEQYGLSDAQRENIEKLKAGHRVIIGGQQAGLFMSPSYIMHKIITLLVLTEEVKAAHDYDAVPVFWVAGEDHDFAEVNHTYIYDKHHRRRRKISYKPNLTVPMSLGFYRYDAAEMERTLLAIIEACGDSGLLYHKKSHIIEMIHRHEYWTELFHALVHDVFKEEGLLIFNAHSEAVRAFEVPMFEQMINHHEDIDRSFRSGQKKFNETLGLSPMIETETNVHLFTGSEGSRTLLMQQDGRFETDKGTIDKEALIERLGDAPETFSNNVVTRPLMQEMLFNTLIFAGGGAEVKYWGELHEVFQSMGMPMPIVLKRMEIIHEDMRLGKLLDKYDLQVSNTLHADVENRKNRLVEEATDQAFLDEVDAMKTRLEDDYRALSGGDGRERYGHLIEANMKVHQKQLAYLKRRYRLEVKKALRSRLNDLEEVAERVMPGGALQERVYHPWMFPGIDHRNLSYTTKLTIIKGV</sequence>
<organism evidence="5 6">
    <name type="scientific">Salinicoccus cyprini</name>
    <dbReference type="NCBI Taxonomy" id="2493691"/>
    <lineage>
        <taxon>Bacteria</taxon>
        <taxon>Bacillati</taxon>
        <taxon>Bacillota</taxon>
        <taxon>Bacilli</taxon>
        <taxon>Bacillales</taxon>
        <taxon>Staphylococcaceae</taxon>
        <taxon>Salinicoccus</taxon>
    </lineage>
</organism>
<evidence type="ECO:0000259" key="3">
    <source>
        <dbReference type="Pfam" id="PF10079"/>
    </source>
</evidence>
<dbReference type="Pfam" id="PF24850">
    <property type="entry name" value="CC_BshC"/>
    <property type="match status" value="1"/>
</dbReference>
<comment type="caution">
    <text evidence="5">The sequence shown here is derived from an EMBL/GenBank/DDBJ whole genome shotgun (WGS) entry which is preliminary data.</text>
</comment>
<dbReference type="EC" id="6.-.-.-" evidence="2"/>
<dbReference type="EMBL" id="VMSJ01000001">
    <property type="protein sequence ID" value="TVT29111.1"/>
    <property type="molecule type" value="Genomic_DNA"/>
</dbReference>
<name>A0A558AXX3_9STAP</name>
<accession>A0A558AXX3</accession>
<dbReference type="Proteomes" id="UP000315103">
    <property type="component" value="Unassembled WGS sequence"/>
</dbReference>
<keyword evidence="6" id="KW-1185">Reference proteome</keyword>
<evidence type="ECO:0000256" key="1">
    <source>
        <dbReference type="ARBA" id="ARBA00022598"/>
    </source>
</evidence>
<feature type="domain" description="Bacillithiol biosynthesis BshC C-terminal coiled-coil" evidence="4">
    <location>
        <begin position="385"/>
        <end position="506"/>
    </location>
</feature>
<proteinExistence type="inferred from homology"/>
<dbReference type="HAMAP" id="MF_01867">
    <property type="entry name" value="BshC"/>
    <property type="match status" value="1"/>
</dbReference>
<evidence type="ECO:0000313" key="5">
    <source>
        <dbReference type="EMBL" id="TVT29111.1"/>
    </source>
</evidence>
<dbReference type="InterPro" id="IPR055398">
    <property type="entry name" value="Rossmann-like_BshC"/>
</dbReference>
<dbReference type="GO" id="GO:0016874">
    <property type="term" value="F:ligase activity"/>
    <property type="evidence" value="ECO:0007669"/>
    <property type="project" value="UniProtKB-UniRule"/>
</dbReference>
<dbReference type="AlphaFoldDB" id="A0A558AXX3"/>
<feature type="domain" description="Bacillithiol biosynthesis BshC N-terminal Rossmann-like" evidence="3">
    <location>
        <begin position="1"/>
        <end position="375"/>
    </location>
</feature>
<gene>
    <name evidence="2 5" type="primary">bshC</name>
    <name evidence="5" type="ORF">FO441_02195</name>
</gene>
<dbReference type="Pfam" id="PF10079">
    <property type="entry name" value="Rossmann-like_BshC"/>
    <property type="match status" value="1"/>
</dbReference>
<keyword evidence="1 2" id="KW-0436">Ligase</keyword>
<dbReference type="RefSeq" id="WP_145285146.1">
    <property type="nucleotide sequence ID" value="NZ_VMSJ01000001.1"/>
</dbReference>
<evidence type="ECO:0000259" key="4">
    <source>
        <dbReference type="Pfam" id="PF24850"/>
    </source>
</evidence>
<dbReference type="PIRSF" id="PIRSF012535">
    <property type="entry name" value="UCP012535"/>
    <property type="match status" value="1"/>
</dbReference>
<comment type="function">
    <text evidence="2">Involved in bacillithiol (BSH) biosynthesis. May catalyze the last step of the pathway, the addition of cysteine to glucosamine malate (GlcN-Mal) to generate BSH.</text>
</comment>
<evidence type="ECO:0000256" key="2">
    <source>
        <dbReference type="HAMAP-Rule" id="MF_01867"/>
    </source>
</evidence>
<dbReference type="OrthoDB" id="9765151at2"/>
<dbReference type="InterPro" id="IPR055399">
    <property type="entry name" value="CC_BshC"/>
</dbReference>
<evidence type="ECO:0000313" key="6">
    <source>
        <dbReference type="Proteomes" id="UP000315103"/>
    </source>
</evidence>
<comment type="similarity">
    <text evidence="2">Belongs to the BshC family.</text>
</comment>
<dbReference type="NCBIfam" id="TIGR03998">
    <property type="entry name" value="thiol_BshC"/>
    <property type="match status" value="1"/>
</dbReference>
<dbReference type="InterPro" id="IPR011199">
    <property type="entry name" value="Bacillithiol_biosynth_BshC"/>
</dbReference>
<reference evidence="5 6" key="1">
    <citation type="submission" date="2019-07" db="EMBL/GenBank/DDBJ databases">
        <title>Salinicoccus cyprini sp. nov., isolated from gastro-intestinal tract of mirror carp, Cyprinus carpio var. specularis, collected from Gobind Sagar Reservoir, Himachal Pradesh, India.</title>
        <authorList>
            <person name="Talwar C."/>
            <person name="Singh A.K."/>
            <person name="Lal R."/>
            <person name="Negi R.K."/>
        </authorList>
    </citation>
    <scope>NUCLEOTIDE SEQUENCE [LARGE SCALE GENOMIC DNA]</scope>
    <source>
        <strain evidence="5 6">CT19</strain>
    </source>
</reference>
<protein>
    <recommendedName>
        <fullName evidence="2">Putative cysteine ligase BshC</fullName>
        <ecNumber evidence="2">6.-.-.-</ecNumber>
    </recommendedName>
</protein>